<evidence type="ECO:0000313" key="2">
    <source>
        <dbReference type="Proteomes" id="UP001151760"/>
    </source>
</evidence>
<sequence length="235" mass="25866">MPEYFRYHRPRLGVLLRGKLSTEFQHGAWFFEGGRSVTQKKISNIVSSDATIGKHVVGSSSMSNYDTASGNKVDTSSIAAKIHDIEHQILEGKLMLVGDDGIHVKPFIVDGQASAFPCLSNTFGTPNITTKVSTSDTSDTPLKNREDGLVYGYKSDETWFGLLNSMRHVSYANRLNGEPGKKVANFCTLIATASNGADVAISSESILEVKECFKNYVYGFFLGKKYCLQNNNRSE</sequence>
<protein>
    <submittedName>
        <fullName evidence="1">Uncharacterized protein</fullName>
    </submittedName>
</protein>
<proteinExistence type="predicted"/>
<name>A0ABQ5CU12_9ASTR</name>
<organism evidence="1 2">
    <name type="scientific">Tanacetum coccineum</name>
    <dbReference type="NCBI Taxonomy" id="301880"/>
    <lineage>
        <taxon>Eukaryota</taxon>
        <taxon>Viridiplantae</taxon>
        <taxon>Streptophyta</taxon>
        <taxon>Embryophyta</taxon>
        <taxon>Tracheophyta</taxon>
        <taxon>Spermatophyta</taxon>
        <taxon>Magnoliopsida</taxon>
        <taxon>eudicotyledons</taxon>
        <taxon>Gunneridae</taxon>
        <taxon>Pentapetalae</taxon>
        <taxon>asterids</taxon>
        <taxon>campanulids</taxon>
        <taxon>Asterales</taxon>
        <taxon>Asteraceae</taxon>
        <taxon>Asteroideae</taxon>
        <taxon>Anthemideae</taxon>
        <taxon>Anthemidinae</taxon>
        <taxon>Tanacetum</taxon>
    </lineage>
</organism>
<reference evidence="1" key="2">
    <citation type="submission" date="2022-01" db="EMBL/GenBank/DDBJ databases">
        <authorList>
            <person name="Yamashiro T."/>
            <person name="Shiraishi A."/>
            <person name="Satake H."/>
            <person name="Nakayama K."/>
        </authorList>
    </citation>
    <scope>NUCLEOTIDE SEQUENCE</scope>
</reference>
<comment type="caution">
    <text evidence="1">The sequence shown here is derived from an EMBL/GenBank/DDBJ whole genome shotgun (WGS) entry which is preliminary data.</text>
</comment>
<dbReference type="EMBL" id="BQNB010014622">
    <property type="protein sequence ID" value="GJT30398.1"/>
    <property type="molecule type" value="Genomic_DNA"/>
</dbReference>
<evidence type="ECO:0000313" key="1">
    <source>
        <dbReference type="EMBL" id="GJT30398.1"/>
    </source>
</evidence>
<keyword evidence="2" id="KW-1185">Reference proteome</keyword>
<accession>A0ABQ5CU12</accession>
<dbReference type="Proteomes" id="UP001151760">
    <property type="component" value="Unassembled WGS sequence"/>
</dbReference>
<reference evidence="1" key="1">
    <citation type="journal article" date="2022" name="Int. J. Mol. Sci.">
        <title>Draft Genome of Tanacetum Coccineum: Genomic Comparison of Closely Related Tanacetum-Family Plants.</title>
        <authorList>
            <person name="Yamashiro T."/>
            <person name="Shiraishi A."/>
            <person name="Nakayama K."/>
            <person name="Satake H."/>
        </authorList>
    </citation>
    <scope>NUCLEOTIDE SEQUENCE</scope>
</reference>
<gene>
    <name evidence="1" type="ORF">Tco_0910673</name>
</gene>